<proteinExistence type="predicted"/>
<keyword evidence="1 2" id="KW-0732">Signal</keyword>
<dbReference type="SUPFAM" id="SSF53850">
    <property type="entry name" value="Periplasmic binding protein-like II"/>
    <property type="match status" value="1"/>
</dbReference>
<protein>
    <recommendedName>
        <fullName evidence="3">Solute-binding protein family 3/N-terminal domain-containing protein</fullName>
    </recommendedName>
</protein>
<dbReference type="Proteomes" id="UP000184731">
    <property type="component" value="Chromosome"/>
</dbReference>
<gene>
    <name evidence="4" type="ORF">AXG55_07655</name>
</gene>
<dbReference type="OrthoDB" id="5421182at2"/>
<dbReference type="InterPro" id="IPR001638">
    <property type="entry name" value="Solute-binding_3/MltF_N"/>
</dbReference>
<feature type="signal peptide" evidence="2">
    <location>
        <begin position="1"/>
        <end position="26"/>
    </location>
</feature>
<feature type="domain" description="Solute-binding protein family 3/N-terminal" evidence="3">
    <location>
        <begin position="31"/>
        <end position="248"/>
    </location>
</feature>
<dbReference type="Gene3D" id="3.40.190.10">
    <property type="entry name" value="Periplasmic binding protein-like II"/>
    <property type="match status" value="2"/>
</dbReference>
<dbReference type="STRING" id="1915309.AXG55_07655"/>
<dbReference type="AlphaFoldDB" id="A0A1L4D0S2"/>
<sequence length="248" mass="29130">MGLFTRKILRIFIIFLFIMSVSSSFAEEWKGACEKNYPPFNYINKNKKLGMDYEIINLVMRKLGVKYSVHNDSWDKVHALLKDEEVDFAWQFVSTPERQKLFYLVGPIRYGLHAFMVRKSSTMINWHKLSDFDKKRIGIVRKYNYTTEFDNYKNFTKVEFANNNDLIIGLTKGFVDAIIGDFYTLSFEARTNNYTKQVRFLPSSVKKIPRYVAFSKKNKDKSIAFGNALKTLIQTAEYKEIIKKYSAL</sequence>
<reference evidence="4 5" key="1">
    <citation type="submission" date="2016-10" db="EMBL/GenBank/DDBJ databases">
        <title>Silvanigrella aquatica sp. nov., isolated from a freshwater lake located in the Black Forest, Germany, description of Silvanigrellaceae fam. nov., Silvanigrellales ord. nov., reclassification of the order Bdellovibrionales in the class Oligoflexia, reclassification of the families Bacteriovoracaceae and Halobacteriovoraceae in the new order Bacteriovoracales ord. nov., and reclassification of the family Pseudobacteriovoracaceae in the order Oligoflexiales.</title>
        <authorList>
            <person name="Hahn M.W."/>
            <person name="Schmidt J."/>
            <person name="Koll U."/>
            <person name="Rohde M."/>
            <person name="Verbag S."/>
            <person name="Pitt A."/>
            <person name="Nakai R."/>
            <person name="Naganuma T."/>
            <person name="Lang E."/>
        </authorList>
    </citation>
    <scope>NUCLEOTIDE SEQUENCE [LARGE SCALE GENOMIC DNA]</scope>
    <source>
        <strain evidence="4 5">MWH-Nonnen-W8red</strain>
    </source>
</reference>
<dbReference type="SMART" id="SM00062">
    <property type="entry name" value="PBPb"/>
    <property type="match status" value="1"/>
</dbReference>
<dbReference type="Pfam" id="PF00497">
    <property type="entry name" value="SBP_bac_3"/>
    <property type="match status" value="1"/>
</dbReference>
<evidence type="ECO:0000313" key="4">
    <source>
        <dbReference type="EMBL" id="APJ03787.1"/>
    </source>
</evidence>
<evidence type="ECO:0000259" key="3">
    <source>
        <dbReference type="SMART" id="SM00062"/>
    </source>
</evidence>
<name>A0A1L4D0S2_9BACT</name>
<feature type="chain" id="PRO_5012385688" description="Solute-binding protein family 3/N-terminal domain-containing protein" evidence="2">
    <location>
        <begin position="27"/>
        <end position="248"/>
    </location>
</feature>
<dbReference type="KEGG" id="saqi:AXG55_07655"/>
<organism evidence="4 5">
    <name type="scientific">Silvanigrella aquatica</name>
    <dbReference type="NCBI Taxonomy" id="1915309"/>
    <lineage>
        <taxon>Bacteria</taxon>
        <taxon>Pseudomonadati</taxon>
        <taxon>Bdellovibrionota</taxon>
        <taxon>Oligoflexia</taxon>
        <taxon>Silvanigrellales</taxon>
        <taxon>Silvanigrellaceae</taxon>
        <taxon>Silvanigrella</taxon>
    </lineage>
</organism>
<dbReference type="EMBL" id="CP017834">
    <property type="protein sequence ID" value="APJ03787.1"/>
    <property type="molecule type" value="Genomic_DNA"/>
</dbReference>
<accession>A0A1L4D0S2</accession>
<keyword evidence="5" id="KW-1185">Reference proteome</keyword>
<evidence type="ECO:0000256" key="2">
    <source>
        <dbReference type="SAM" id="SignalP"/>
    </source>
</evidence>
<evidence type="ECO:0000313" key="5">
    <source>
        <dbReference type="Proteomes" id="UP000184731"/>
    </source>
</evidence>
<dbReference type="PANTHER" id="PTHR35936">
    <property type="entry name" value="MEMBRANE-BOUND LYTIC MUREIN TRANSGLYCOSYLASE F"/>
    <property type="match status" value="1"/>
</dbReference>
<evidence type="ECO:0000256" key="1">
    <source>
        <dbReference type="ARBA" id="ARBA00022729"/>
    </source>
</evidence>
<dbReference type="PANTHER" id="PTHR35936:SF25">
    <property type="entry name" value="ABC TRANSPORTER SUBSTRATE-BINDING PROTEIN"/>
    <property type="match status" value="1"/>
</dbReference>
<dbReference type="RefSeq" id="WP_148697529.1">
    <property type="nucleotide sequence ID" value="NZ_CP017834.1"/>
</dbReference>